<name>A0A067MWW8_BOTB1</name>
<feature type="region of interest" description="Disordered" evidence="5">
    <location>
        <begin position="287"/>
        <end position="309"/>
    </location>
</feature>
<feature type="region of interest" description="Disordered" evidence="5">
    <location>
        <begin position="106"/>
        <end position="196"/>
    </location>
</feature>
<reference evidence="9" key="1">
    <citation type="journal article" date="2014" name="Proc. Natl. Acad. Sci. U.S.A.">
        <title>Extensive sampling of basidiomycete genomes demonstrates inadequacy of the white-rot/brown-rot paradigm for wood decay fungi.</title>
        <authorList>
            <person name="Riley R."/>
            <person name="Salamov A.A."/>
            <person name="Brown D.W."/>
            <person name="Nagy L.G."/>
            <person name="Floudas D."/>
            <person name="Held B.W."/>
            <person name="Levasseur A."/>
            <person name="Lombard V."/>
            <person name="Morin E."/>
            <person name="Otillar R."/>
            <person name="Lindquist E.A."/>
            <person name="Sun H."/>
            <person name="LaButti K.M."/>
            <person name="Schmutz J."/>
            <person name="Jabbour D."/>
            <person name="Luo H."/>
            <person name="Baker S.E."/>
            <person name="Pisabarro A.G."/>
            <person name="Walton J.D."/>
            <person name="Blanchette R.A."/>
            <person name="Henrissat B."/>
            <person name="Martin F."/>
            <person name="Cullen D."/>
            <person name="Hibbett D.S."/>
            <person name="Grigoriev I.V."/>
        </authorList>
    </citation>
    <scope>NUCLEOTIDE SEQUENCE [LARGE SCALE GENOMIC DNA]</scope>
    <source>
        <strain evidence="9">FD-172 SS1</strain>
    </source>
</reference>
<protein>
    <recommendedName>
        <fullName evidence="7">CFEM domain-containing protein</fullName>
    </recommendedName>
</protein>
<feature type="compositionally biased region" description="Pro residues" evidence="5">
    <location>
        <begin position="163"/>
        <end position="186"/>
    </location>
</feature>
<keyword evidence="4" id="KW-1015">Disulfide bond</keyword>
<evidence type="ECO:0000256" key="5">
    <source>
        <dbReference type="SAM" id="MobiDB-lite"/>
    </source>
</evidence>
<evidence type="ECO:0000313" key="8">
    <source>
        <dbReference type="EMBL" id="KDQ20238.1"/>
    </source>
</evidence>
<feature type="compositionally biased region" description="Low complexity" evidence="5">
    <location>
        <begin position="288"/>
        <end position="304"/>
    </location>
</feature>
<evidence type="ECO:0000256" key="4">
    <source>
        <dbReference type="ARBA" id="ARBA00023157"/>
    </source>
</evidence>
<sequence length="336" mass="32206">MRSWTFLPLLVAAAVVAQAPVVPECAMDPANKAAQSVGCISGYVCIIARAFARLLTFSFSSFSTDIPCVCSPAFTTAAQPLVIKACSIQDALAAQSALQQACASAPAAPSTPSASAPASSPTSSPPPPPGNGGGTPPTGNPPPPPGGGSGSTPPGNPGNPGGPIIPPAGPSPPGGGPGPVTPPPPGSGGSGSGITPDPSSAIPACVSSCSAEAATAAKCSSYTNTKCICGSDVFAKKAAGCVVNTCTNAADIAAGKSLLDTTCSTFPTVTPAPPHLAYLPSSSQVGITPTNSSANSTAGTSTNPGSHAKNGADTKLAGVQTIAAALVLALASIVVL</sequence>
<gene>
    <name evidence="8" type="ORF">BOTBODRAFT_391619</name>
</gene>
<comment type="subcellular location">
    <subcellularLocation>
        <location evidence="1">Secreted</location>
    </subcellularLocation>
</comment>
<evidence type="ECO:0000256" key="2">
    <source>
        <dbReference type="ARBA" id="ARBA00022525"/>
    </source>
</evidence>
<dbReference type="STRING" id="930990.A0A067MWW8"/>
<dbReference type="Proteomes" id="UP000027195">
    <property type="component" value="Unassembled WGS sequence"/>
</dbReference>
<organism evidence="8 9">
    <name type="scientific">Botryobasidium botryosum (strain FD-172 SS1)</name>
    <dbReference type="NCBI Taxonomy" id="930990"/>
    <lineage>
        <taxon>Eukaryota</taxon>
        <taxon>Fungi</taxon>
        <taxon>Dikarya</taxon>
        <taxon>Basidiomycota</taxon>
        <taxon>Agaricomycotina</taxon>
        <taxon>Agaricomycetes</taxon>
        <taxon>Cantharellales</taxon>
        <taxon>Botryobasidiaceae</taxon>
        <taxon>Botryobasidium</taxon>
    </lineage>
</organism>
<evidence type="ECO:0000259" key="7">
    <source>
        <dbReference type="PROSITE" id="PS52012"/>
    </source>
</evidence>
<evidence type="ECO:0000313" key="9">
    <source>
        <dbReference type="Proteomes" id="UP000027195"/>
    </source>
</evidence>
<keyword evidence="2" id="KW-0964">Secreted</keyword>
<evidence type="ECO:0000256" key="3">
    <source>
        <dbReference type="ARBA" id="ARBA00022729"/>
    </source>
</evidence>
<dbReference type="EMBL" id="KL198018">
    <property type="protein sequence ID" value="KDQ20238.1"/>
    <property type="molecule type" value="Genomic_DNA"/>
</dbReference>
<accession>A0A067MWW8</accession>
<dbReference type="GO" id="GO:0005576">
    <property type="term" value="C:extracellular region"/>
    <property type="evidence" value="ECO:0007669"/>
    <property type="project" value="UniProtKB-SubCell"/>
</dbReference>
<keyword evidence="9" id="KW-1185">Reference proteome</keyword>
<feature type="signal peptide" evidence="6">
    <location>
        <begin position="1"/>
        <end position="19"/>
    </location>
</feature>
<evidence type="ECO:0000256" key="1">
    <source>
        <dbReference type="ARBA" id="ARBA00004613"/>
    </source>
</evidence>
<feature type="chain" id="PRO_5001645081" description="CFEM domain-containing protein" evidence="6">
    <location>
        <begin position="20"/>
        <end position="336"/>
    </location>
</feature>
<dbReference type="InterPro" id="IPR008427">
    <property type="entry name" value="Extracellular_membr_CFEM_dom"/>
</dbReference>
<dbReference type="PROSITE" id="PS52012">
    <property type="entry name" value="CFEM"/>
    <property type="match status" value="1"/>
</dbReference>
<feature type="domain" description="CFEM" evidence="7">
    <location>
        <begin position="177"/>
        <end position="290"/>
    </location>
</feature>
<proteinExistence type="predicted"/>
<evidence type="ECO:0000256" key="6">
    <source>
        <dbReference type="SAM" id="SignalP"/>
    </source>
</evidence>
<dbReference type="InParanoid" id="A0A067MWW8"/>
<feature type="compositionally biased region" description="Low complexity" evidence="5">
    <location>
        <begin position="106"/>
        <end position="122"/>
    </location>
</feature>
<dbReference type="Pfam" id="PF05730">
    <property type="entry name" value="CFEM"/>
    <property type="match status" value="2"/>
</dbReference>
<keyword evidence="3 6" id="KW-0732">Signal</keyword>
<dbReference type="AlphaFoldDB" id="A0A067MWW8"/>
<dbReference type="HOGENOM" id="CLU_826369_0_0_1"/>
<dbReference type="OrthoDB" id="2595313at2759"/>